<dbReference type="Proteomes" id="UP000006578">
    <property type="component" value="Chromosome"/>
</dbReference>
<reference evidence="1 2" key="1">
    <citation type="journal article" date="2009" name="Proc. Natl. Acad. Sci. U.S.A.">
        <title>The genomic basis of trophic strategy in marine bacteria.</title>
        <authorList>
            <person name="Lauro F.M."/>
            <person name="McDougald D."/>
            <person name="Thomas T."/>
            <person name="Williams T.J."/>
            <person name="Egan S."/>
            <person name="Rice S."/>
            <person name="DeMaere M.Z."/>
            <person name="Ting L."/>
            <person name="Ertan H."/>
            <person name="Johnson J."/>
            <person name="Ferriera S."/>
            <person name="Lapidus A."/>
            <person name="Anderson I."/>
            <person name="Kyrpides N."/>
            <person name="Munk A.C."/>
            <person name="Detter C."/>
            <person name="Han C.S."/>
            <person name="Brown M.V."/>
            <person name="Robb F.T."/>
            <person name="Kjelleberg S."/>
            <person name="Cavicchioli R."/>
        </authorList>
    </citation>
    <scope>NUCLEOTIDE SEQUENCE [LARGE SCALE GENOMIC DNA]</scope>
    <source>
        <strain evidence="2">DSM 13593 / LMG 18877 / RB2256</strain>
    </source>
</reference>
<protein>
    <submittedName>
        <fullName evidence="1">Acylneuraminate cytidylyltransferase</fullName>
    </submittedName>
</protein>
<name>Q1GSS8_SPHAL</name>
<dbReference type="InterPro" id="IPR050793">
    <property type="entry name" value="CMP-NeuNAc_synthase"/>
</dbReference>
<dbReference type="RefSeq" id="WP_011541874.1">
    <property type="nucleotide sequence ID" value="NC_008048.1"/>
</dbReference>
<sequence length="227" mass="25083">MSVLAIIPARGGSKGVPGKNLRLLAGKPLISWSIEQALAAHGVTDVVVSTDAEDIAAVARSFGAQVPFLRPAELATDTAPTEPVMLHTLERMEAMKGRYEAILLLQPTSPLRLPGTIDGALHAFAAEGADSLLGVVESHAFFWQADPVRASYDYTNRPRRQDIAEADRHYRETGSIYLTRRDIFMEKCNRLAGRIALYRMQECEGWEIDTEIDFEIVEALMKQELST</sequence>
<keyword evidence="1" id="KW-0548">Nucleotidyltransferase</keyword>
<dbReference type="KEGG" id="sal:Sala_1581"/>
<dbReference type="OrthoDB" id="9805604at2"/>
<dbReference type="PANTHER" id="PTHR21485:SF3">
    <property type="entry name" value="N-ACYLNEURAMINATE CYTIDYLYLTRANSFERASE"/>
    <property type="match status" value="1"/>
</dbReference>
<dbReference type="PANTHER" id="PTHR21485">
    <property type="entry name" value="HAD SUPERFAMILY MEMBERS CMAS AND KDSC"/>
    <property type="match status" value="1"/>
</dbReference>
<evidence type="ECO:0000313" key="2">
    <source>
        <dbReference type="Proteomes" id="UP000006578"/>
    </source>
</evidence>
<keyword evidence="1" id="KW-0808">Transferase</keyword>
<dbReference type="InterPro" id="IPR029044">
    <property type="entry name" value="Nucleotide-diphossugar_trans"/>
</dbReference>
<dbReference type="InterPro" id="IPR003329">
    <property type="entry name" value="Cytidylyl_trans"/>
</dbReference>
<proteinExistence type="predicted"/>
<dbReference type="GO" id="GO:0008781">
    <property type="term" value="F:N-acylneuraminate cytidylyltransferase activity"/>
    <property type="evidence" value="ECO:0007669"/>
    <property type="project" value="TreeGrafter"/>
</dbReference>
<accession>Q1GSS8</accession>
<dbReference type="CDD" id="cd02513">
    <property type="entry name" value="CMP-NeuAc_Synthase"/>
    <property type="match status" value="1"/>
</dbReference>
<dbReference type="Pfam" id="PF02348">
    <property type="entry name" value="CTP_transf_3"/>
    <property type="match status" value="1"/>
</dbReference>
<evidence type="ECO:0000313" key="1">
    <source>
        <dbReference type="EMBL" id="ABF53294.1"/>
    </source>
</evidence>
<dbReference type="Gene3D" id="3.90.550.10">
    <property type="entry name" value="Spore Coat Polysaccharide Biosynthesis Protein SpsA, Chain A"/>
    <property type="match status" value="1"/>
</dbReference>
<dbReference type="EMBL" id="CP000356">
    <property type="protein sequence ID" value="ABF53294.1"/>
    <property type="molecule type" value="Genomic_DNA"/>
</dbReference>
<gene>
    <name evidence="1" type="ordered locus">Sala_1581</name>
</gene>
<dbReference type="eggNOG" id="COG1083">
    <property type="taxonomic scope" value="Bacteria"/>
</dbReference>
<dbReference type="STRING" id="317655.Sala_1581"/>
<dbReference type="AlphaFoldDB" id="Q1GSS8"/>
<dbReference type="HOGENOM" id="CLU_042930_1_1_5"/>
<dbReference type="SUPFAM" id="SSF53448">
    <property type="entry name" value="Nucleotide-diphospho-sugar transferases"/>
    <property type="match status" value="1"/>
</dbReference>
<keyword evidence="2" id="KW-1185">Reference proteome</keyword>
<organism evidence="1 2">
    <name type="scientific">Sphingopyxis alaskensis (strain DSM 13593 / LMG 18877 / RB2256)</name>
    <name type="common">Sphingomonas alaskensis</name>
    <dbReference type="NCBI Taxonomy" id="317655"/>
    <lineage>
        <taxon>Bacteria</taxon>
        <taxon>Pseudomonadati</taxon>
        <taxon>Pseudomonadota</taxon>
        <taxon>Alphaproteobacteria</taxon>
        <taxon>Sphingomonadales</taxon>
        <taxon>Sphingomonadaceae</taxon>
        <taxon>Sphingopyxis</taxon>
    </lineage>
</organism>